<evidence type="ECO:0000313" key="4">
    <source>
        <dbReference type="Proteomes" id="UP000437575"/>
    </source>
</evidence>
<protein>
    <recommendedName>
        <fullName evidence="5">EpsG family protein</fullName>
    </recommendedName>
</protein>
<evidence type="ECO:0000313" key="3">
    <source>
        <dbReference type="EMBL" id="MSE07013.1"/>
    </source>
</evidence>
<proteinExistence type="predicted"/>
<evidence type="ECO:0008006" key="5">
    <source>
        <dbReference type="Google" id="ProtNLM"/>
    </source>
</evidence>
<reference evidence="3 4" key="1">
    <citation type="submission" date="2019-11" db="EMBL/GenBank/DDBJ databases">
        <title>Draft Genome Sequence of Plant Growth-Promoting Rhizosphere-Associated Bacteria.</title>
        <authorList>
            <person name="Vasilyev I.Y."/>
            <person name="Radchenko V."/>
            <person name="Ilnitskaya E.V."/>
        </authorList>
    </citation>
    <scope>NUCLEOTIDE SEQUENCE [LARGE SCALE GENOMIC DNA]</scope>
    <source>
        <strain evidence="3 4">VRA_1sq_f</strain>
        <plasmid evidence="3">unnamed02</plasmid>
    </source>
</reference>
<sequence>MIIYIVCFIFSLIFSYGYEKSNIKLLMAISLFFPVAIAAFRADIIGTDVQVYARQLYNIAINSKNFDEFLNMKWYAIWRFKEVSEFELGYTILVYLSAKLKSFAFLLGCTQFLTIFPLYLSLNRYKNRYKYIVTIGLSIYYLLFFNMSLNMMRQWIAMTMIMLAYVHLKDSKYVQSTIIFIIAVLFHRTAIIGLGVLITYVLLRKNKREIFLKFSTKRYNLNIVIFITIMTLLITTVLSNSFRMMLTNLLGLSDYSTYVNGTVAISINQIYTDIPVLLLFLMIWKRRKNIEDYTFLTFCIFSNIVLSQLSSVMAYSSRIVLYISVFKMLIVPIYLNNLQGRLKKIITLILILLFYSIYWYYTYVIKGTDATVPYVFANF</sequence>
<dbReference type="Proteomes" id="UP000437575">
    <property type="component" value="Unassembled WGS sequence"/>
</dbReference>
<dbReference type="InterPro" id="IPR049458">
    <property type="entry name" value="EpsG-like"/>
</dbReference>
<feature type="transmembrane region" description="Helical" evidence="1">
    <location>
        <begin position="25"/>
        <end position="44"/>
    </location>
</feature>
<keyword evidence="1" id="KW-1133">Transmembrane helix</keyword>
<organism evidence="3 4">
    <name type="scientific">Ligilactobacillus salivarius</name>
    <dbReference type="NCBI Taxonomy" id="1624"/>
    <lineage>
        <taxon>Bacteria</taxon>
        <taxon>Bacillati</taxon>
        <taxon>Bacillota</taxon>
        <taxon>Bacilli</taxon>
        <taxon>Lactobacillales</taxon>
        <taxon>Lactobacillaceae</taxon>
        <taxon>Ligilactobacillus</taxon>
    </lineage>
</organism>
<feature type="transmembrane region" description="Helical" evidence="1">
    <location>
        <begin position="219"/>
        <end position="238"/>
    </location>
</feature>
<dbReference type="AlphaFoldDB" id="A0A6A8LV19"/>
<feature type="transmembrane region" description="Helical" evidence="1">
    <location>
        <begin position="103"/>
        <end position="122"/>
    </location>
</feature>
<feature type="transmembrane region" description="Helical" evidence="1">
    <location>
        <begin position="174"/>
        <end position="203"/>
    </location>
</feature>
<keyword evidence="1" id="KW-0472">Membrane</keyword>
<evidence type="ECO:0000256" key="1">
    <source>
        <dbReference type="SAM" id="Phobius"/>
    </source>
</evidence>
<evidence type="ECO:0000313" key="2">
    <source>
        <dbReference type="EMBL" id="MSE04354.1"/>
    </source>
</evidence>
<keyword evidence="1" id="KW-0812">Transmembrane</keyword>
<feature type="transmembrane region" description="Helical" evidence="1">
    <location>
        <begin position="319"/>
        <end position="338"/>
    </location>
</feature>
<dbReference type="EMBL" id="WKKZ01000002">
    <property type="protein sequence ID" value="MSE04354.1"/>
    <property type="molecule type" value="Genomic_DNA"/>
</dbReference>
<comment type="caution">
    <text evidence="3">The sequence shown here is derived from an EMBL/GenBank/DDBJ whole genome shotgun (WGS) entry which is preliminary data.</text>
</comment>
<gene>
    <name evidence="2" type="ORF">GKC34_00475</name>
    <name evidence="3" type="ORF">GKC34_15200</name>
</gene>
<keyword evidence="3" id="KW-0614">Plasmid</keyword>
<feature type="transmembrane region" description="Helical" evidence="1">
    <location>
        <begin position="293"/>
        <end position="313"/>
    </location>
</feature>
<feature type="transmembrane region" description="Helical" evidence="1">
    <location>
        <begin position="345"/>
        <end position="361"/>
    </location>
</feature>
<accession>A0A6A8LV19</accession>
<name>A0A6A8LV19_9LACO</name>
<feature type="transmembrane region" description="Helical" evidence="1">
    <location>
        <begin position="258"/>
        <end position="281"/>
    </location>
</feature>
<dbReference type="EMBL" id="WKKZ01001602">
    <property type="protein sequence ID" value="MSE07013.1"/>
    <property type="molecule type" value="Genomic_DNA"/>
</dbReference>
<dbReference type="Pfam" id="PF14897">
    <property type="entry name" value="EpsG"/>
    <property type="match status" value="1"/>
</dbReference>
<geneLocation type="plasmid" evidence="3">
    <name>unnamed02</name>
</geneLocation>